<evidence type="ECO:0000256" key="3">
    <source>
        <dbReference type="ARBA" id="ARBA00022737"/>
    </source>
</evidence>
<reference evidence="4" key="1">
    <citation type="submission" date="2021-01" db="EMBL/GenBank/DDBJ databases">
        <authorList>
            <person name="Corre E."/>
            <person name="Pelletier E."/>
            <person name="Niang G."/>
            <person name="Scheremetjew M."/>
            <person name="Finn R."/>
            <person name="Kale V."/>
            <person name="Holt S."/>
            <person name="Cochrane G."/>
            <person name="Meng A."/>
            <person name="Brown T."/>
            <person name="Cohen L."/>
        </authorList>
    </citation>
    <scope>NUCLEOTIDE SEQUENCE</scope>
    <source>
        <strain evidence="4">RCC1693</strain>
    </source>
</reference>
<sequence length="228" mass="24525">MARALKRNKCLVALDISDNALGSHGVMAIADTLASDNSTLRSLSLDNTHAGVLGAEALARALGANDAQYLLPNRTQVETYTRGAVDGRDYGEKMGDPRGGLRELSLSANQIRNVGAIAFSKALAKNSIIQRIDMSFNEITPYGANALVDALAIDAASSSRDSKTLSLHIDLLGNEGCEDLIAPYLARAKVRWDFFGATRRSRLGSNPNPYPLGRKLVDPQIQDAFKRP</sequence>
<dbReference type="Gene3D" id="3.80.10.10">
    <property type="entry name" value="Ribonuclease Inhibitor"/>
    <property type="match status" value="2"/>
</dbReference>
<protein>
    <submittedName>
        <fullName evidence="4">Uncharacterized protein</fullName>
    </submittedName>
</protein>
<accession>A0A7S2CH61</accession>
<dbReference type="GO" id="GO:0048471">
    <property type="term" value="C:perinuclear region of cytoplasm"/>
    <property type="evidence" value="ECO:0007669"/>
    <property type="project" value="TreeGrafter"/>
</dbReference>
<dbReference type="PANTHER" id="PTHR24113">
    <property type="entry name" value="RAN GTPASE-ACTIVATING PROTEIN 1"/>
    <property type="match status" value="1"/>
</dbReference>
<dbReference type="InterPro" id="IPR032675">
    <property type="entry name" value="LRR_dom_sf"/>
</dbReference>
<name>A0A7S2CH61_9STRA</name>
<gene>
    <name evidence="4" type="ORF">FPAR1323_LOCUS11109</name>
</gene>
<dbReference type="InterPro" id="IPR001611">
    <property type="entry name" value="Leu-rich_rpt"/>
</dbReference>
<dbReference type="GO" id="GO:0005829">
    <property type="term" value="C:cytosol"/>
    <property type="evidence" value="ECO:0007669"/>
    <property type="project" value="TreeGrafter"/>
</dbReference>
<dbReference type="InterPro" id="IPR027038">
    <property type="entry name" value="RanGap"/>
</dbReference>
<evidence type="ECO:0000256" key="1">
    <source>
        <dbReference type="ARBA" id="ARBA00022468"/>
    </source>
</evidence>
<evidence type="ECO:0000256" key="2">
    <source>
        <dbReference type="ARBA" id="ARBA00022614"/>
    </source>
</evidence>
<dbReference type="PANTHER" id="PTHR24113:SF12">
    <property type="entry name" value="RAN GTPASE-ACTIVATING PROTEIN 1"/>
    <property type="match status" value="1"/>
</dbReference>
<dbReference type="GO" id="GO:0005096">
    <property type="term" value="F:GTPase activator activity"/>
    <property type="evidence" value="ECO:0007669"/>
    <property type="project" value="UniProtKB-KW"/>
</dbReference>
<dbReference type="PROSITE" id="PS51450">
    <property type="entry name" value="LRR"/>
    <property type="match status" value="1"/>
</dbReference>
<dbReference type="EMBL" id="HBGT01021162">
    <property type="protein sequence ID" value="CAD9425784.1"/>
    <property type="molecule type" value="Transcribed_RNA"/>
</dbReference>
<keyword evidence="1" id="KW-0343">GTPase activation</keyword>
<dbReference type="GO" id="GO:0005634">
    <property type="term" value="C:nucleus"/>
    <property type="evidence" value="ECO:0007669"/>
    <property type="project" value="TreeGrafter"/>
</dbReference>
<proteinExistence type="predicted"/>
<keyword evidence="3" id="KW-0677">Repeat</keyword>
<dbReference type="GO" id="GO:0006913">
    <property type="term" value="P:nucleocytoplasmic transport"/>
    <property type="evidence" value="ECO:0007669"/>
    <property type="project" value="TreeGrafter"/>
</dbReference>
<dbReference type="SMART" id="SM00368">
    <property type="entry name" value="LRR_RI"/>
    <property type="match status" value="4"/>
</dbReference>
<keyword evidence="2" id="KW-0433">Leucine-rich repeat</keyword>
<dbReference type="GO" id="GO:0031267">
    <property type="term" value="F:small GTPase binding"/>
    <property type="evidence" value="ECO:0007669"/>
    <property type="project" value="TreeGrafter"/>
</dbReference>
<dbReference type="Pfam" id="PF13516">
    <property type="entry name" value="LRR_6"/>
    <property type="match status" value="2"/>
</dbReference>
<dbReference type="AlphaFoldDB" id="A0A7S2CH61"/>
<dbReference type="SUPFAM" id="SSF52047">
    <property type="entry name" value="RNI-like"/>
    <property type="match status" value="1"/>
</dbReference>
<organism evidence="4">
    <name type="scientific">Florenciella parvula</name>
    <dbReference type="NCBI Taxonomy" id="236787"/>
    <lineage>
        <taxon>Eukaryota</taxon>
        <taxon>Sar</taxon>
        <taxon>Stramenopiles</taxon>
        <taxon>Ochrophyta</taxon>
        <taxon>Dictyochophyceae</taxon>
        <taxon>Florenciellales</taxon>
        <taxon>Florenciella</taxon>
    </lineage>
</organism>
<evidence type="ECO:0000313" key="4">
    <source>
        <dbReference type="EMBL" id="CAD9425784.1"/>
    </source>
</evidence>